<comment type="caution">
    <text evidence="1">The sequence shown here is derived from an EMBL/GenBank/DDBJ whole genome shotgun (WGS) entry which is preliminary data.</text>
</comment>
<dbReference type="Proteomes" id="UP001152622">
    <property type="component" value="Chromosome 4"/>
</dbReference>
<reference evidence="1" key="1">
    <citation type="journal article" date="2023" name="Science">
        <title>Genome structures resolve the early diversification of teleost fishes.</title>
        <authorList>
            <person name="Parey E."/>
            <person name="Louis A."/>
            <person name="Montfort J."/>
            <person name="Bouchez O."/>
            <person name="Roques C."/>
            <person name="Iampietro C."/>
            <person name="Lluch J."/>
            <person name="Castinel A."/>
            <person name="Donnadieu C."/>
            <person name="Desvignes T."/>
            <person name="Floi Bucao C."/>
            <person name="Jouanno E."/>
            <person name="Wen M."/>
            <person name="Mejri S."/>
            <person name="Dirks R."/>
            <person name="Jansen H."/>
            <person name="Henkel C."/>
            <person name="Chen W.J."/>
            <person name="Zahm M."/>
            <person name="Cabau C."/>
            <person name="Klopp C."/>
            <person name="Thompson A.W."/>
            <person name="Robinson-Rechavi M."/>
            <person name="Braasch I."/>
            <person name="Lecointre G."/>
            <person name="Bobe J."/>
            <person name="Postlethwait J.H."/>
            <person name="Berthelot C."/>
            <person name="Roest Crollius H."/>
            <person name="Guiguen Y."/>
        </authorList>
    </citation>
    <scope>NUCLEOTIDE SEQUENCE</scope>
    <source>
        <strain evidence="1">WJC10195</strain>
    </source>
</reference>
<dbReference type="AlphaFoldDB" id="A0A9Q1J2Z1"/>
<gene>
    <name evidence="1" type="ORF">SKAU_G00126890</name>
</gene>
<keyword evidence="2" id="KW-1185">Reference proteome</keyword>
<sequence length="71" mass="7773">MPDRPVHFWAAGPVLGCDRKFLWLNLPGLPAGAPVEPGHAGSLQPCAHPHEAVVKPTIRRSVCWISWAWAL</sequence>
<evidence type="ECO:0000313" key="2">
    <source>
        <dbReference type="Proteomes" id="UP001152622"/>
    </source>
</evidence>
<proteinExistence type="predicted"/>
<protein>
    <submittedName>
        <fullName evidence="1">Uncharacterized protein</fullName>
    </submittedName>
</protein>
<accession>A0A9Q1J2Z1</accession>
<evidence type="ECO:0000313" key="1">
    <source>
        <dbReference type="EMBL" id="KAJ8363858.1"/>
    </source>
</evidence>
<dbReference type="EMBL" id="JAINUF010000004">
    <property type="protein sequence ID" value="KAJ8363858.1"/>
    <property type="molecule type" value="Genomic_DNA"/>
</dbReference>
<name>A0A9Q1J2Z1_SYNKA</name>
<organism evidence="1 2">
    <name type="scientific">Synaphobranchus kaupii</name>
    <name type="common">Kaup's arrowtooth eel</name>
    <dbReference type="NCBI Taxonomy" id="118154"/>
    <lineage>
        <taxon>Eukaryota</taxon>
        <taxon>Metazoa</taxon>
        <taxon>Chordata</taxon>
        <taxon>Craniata</taxon>
        <taxon>Vertebrata</taxon>
        <taxon>Euteleostomi</taxon>
        <taxon>Actinopterygii</taxon>
        <taxon>Neopterygii</taxon>
        <taxon>Teleostei</taxon>
        <taxon>Anguilliformes</taxon>
        <taxon>Synaphobranchidae</taxon>
        <taxon>Synaphobranchus</taxon>
    </lineage>
</organism>